<reference evidence="1 2" key="1">
    <citation type="journal article" date="2018" name="Sci. Rep.">
        <title>Genomic signatures of local adaptation to the degree of environmental predictability in rotifers.</title>
        <authorList>
            <person name="Franch-Gras L."/>
            <person name="Hahn C."/>
            <person name="Garcia-Roger E.M."/>
            <person name="Carmona M.J."/>
            <person name="Serra M."/>
            <person name="Gomez A."/>
        </authorList>
    </citation>
    <scope>NUCLEOTIDE SEQUENCE [LARGE SCALE GENOMIC DNA]</scope>
    <source>
        <strain evidence="1">HYR1</strain>
    </source>
</reference>
<organism evidence="1 2">
    <name type="scientific">Brachionus plicatilis</name>
    <name type="common">Marine rotifer</name>
    <name type="synonym">Brachionus muelleri</name>
    <dbReference type="NCBI Taxonomy" id="10195"/>
    <lineage>
        <taxon>Eukaryota</taxon>
        <taxon>Metazoa</taxon>
        <taxon>Spiralia</taxon>
        <taxon>Gnathifera</taxon>
        <taxon>Rotifera</taxon>
        <taxon>Eurotatoria</taxon>
        <taxon>Monogononta</taxon>
        <taxon>Pseudotrocha</taxon>
        <taxon>Ploima</taxon>
        <taxon>Brachionidae</taxon>
        <taxon>Brachionus</taxon>
    </lineage>
</organism>
<name>A0A3M7RJ92_BRAPC</name>
<dbReference type="EMBL" id="REGN01003295">
    <property type="protein sequence ID" value="RNA23385.1"/>
    <property type="molecule type" value="Genomic_DNA"/>
</dbReference>
<protein>
    <submittedName>
        <fullName evidence="1">Uncharacterized protein</fullName>
    </submittedName>
</protein>
<gene>
    <name evidence="1" type="ORF">BpHYR1_006400</name>
</gene>
<dbReference type="Proteomes" id="UP000276133">
    <property type="component" value="Unassembled WGS sequence"/>
</dbReference>
<dbReference type="AlphaFoldDB" id="A0A3M7RJ92"/>
<evidence type="ECO:0000313" key="1">
    <source>
        <dbReference type="EMBL" id="RNA23385.1"/>
    </source>
</evidence>
<keyword evidence="2" id="KW-1185">Reference proteome</keyword>
<evidence type="ECO:0000313" key="2">
    <source>
        <dbReference type="Proteomes" id="UP000276133"/>
    </source>
</evidence>
<sequence>MINLSLLQFLNAFAKLYDKLRMAKMKIYATGIKLNDEIFNFDFLIPQKINPKICHDTSNSILNDMFKLQTEFSFLSDKSL</sequence>
<accession>A0A3M7RJ92</accession>
<comment type="caution">
    <text evidence="1">The sequence shown here is derived from an EMBL/GenBank/DDBJ whole genome shotgun (WGS) entry which is preliminary data.</text>
</comment>
<proteinExistence type="predicted"/>